<protein>
    <submittedName>
        <fullName evidence="3">Sigma factor SigB regulation protein RsbQ</fullName>
    </submittedName>
</protein>
<name>A0A917LMR1_9FLAO</name>
<evidence type="ECO:0000313" key="4">
    <source>
        <dbReference type="Proteomes" id="UP000625976"/>
    </source>
</evidence>
<proteinExistence type="inferred from homology"/>
<reference evidence="3" key="1">
    <citation type="journal article" date="2014" name="Int. J. Syst. Evol. Microbiol.">
        <title>Complete genome sequence of Corynebacterium casei LMG S-19264T (=DSM 44701T), isolated from a smear-ripened cheese.</title>
        <authorList>
            <consortium name="US DOE Joint Genome Institute (JGI-PGF)"/>
            <person name="Walter F."/>
            <person name="Albersmeier A."/>
            <person name="Kalinowski J."/>
            <person name="Ruckert C."/>
        </authorList>
    </citation>
    <scope>NUCLEOTIDE SEQUENCE</scope>
    <source>
        <strain evidence="3">CGMCC 1.12751</strain>
    </source>
</reference>
<comment type="caution">
    <text evidence="3">The sequence shown here is derived from an EMBL/GenBank/DDBJ whole genome shotgun (WGS) entry which is preliminary data.</text>
</comment>
<accession>A0A917LMR1</accession>
<organism evidence="3 4">
    <name type="scientific">Bizionia arctica</name>
    <dbReference type="NCBI Taxonomy" id="1495645"/>
    <lineage>
        <taxon>Bacteria</taxon>
        <taxon>Pseudomonadati</taxon>
        <taxon>Bacteroidota</taxon>
        <taxon>Flavobacteriia</taxon>
        <taxon>Flavobacteriales</taxon>
        <taxon>Flavobacteriaceae</taxon>
        <taxon>Bizionia</taxon>
    </lineage>
</organism>
<dbReference type="InterPro" id="IPR000073">
    <property type="entry name" value="AB_hydrolase_1"/>
</dbReference>
<feature type="domain" description="AB hydrolase-1" evidence="2">
    <location>
        <begin position="21"/>
        <end position="257"/>
    </location>
</feature>
<evidence type="ECO:0000313" key="3">
    <source>
        <dbReference type="EMBL" id="GGG43624.1"/>
    </source>
</evidence>
<evidence type="ECO:0000259" key="2">
    <source>
        <dbReference type="Pfam" id="PF12697"/>
    </source>
</evidence>
<evidence type="ECO:0000256" key="1">
    <source>
        <dbReference type="ARBA" id="ARBA00008645"/>
    </source>
</evidence>
<reference evidence="3" key="2">
    <citation type="submission" date="2020-09" db="EMBL/GenBank/DDBJ databases">
        <authorList>
            <person name="Sun Q."/>
            <person name="Zhou Y."/>
        </authorList>
    </citation>
    <scope>NUCLEOTIDE SEQUENCE</scope>
    <source>
        <strain evidence="3">CGMCC 1.12751</strain>
    </source>
</reference>
<dbReference type="RefSeq" id="WP_188463259.1">
    <property type="nucleotide sequence ID" value="NZ_BMFQ01000002.1"/>
</dbReference>
<keyword evidence="4" id="KW-1185">Reference proteome</keyword>
<gene>
    <name evidence="3" type="primary">rsbQ</name>
    <name evidence="3" type="ORF">GCM10010976_13930</name>
</gene>
<comment type="similarity">
    <text evidence="1">Belongs to the AB hydrolase superfamily.</text>
</comment>
<dbReference type="AlphaFoldDB" id="A0A917LMR1"/>
<dbReference type="Gene3D" id="3.40.50.1820">
    <property type="entry name" value="alpha/beta hydrolase"/>
    <property type="match status" value="1"/>
</dbReference>
<dbReference type="Pfam" id="PF12697">
    <property type="entry name" value="Abhydrolase_6"/>
    <property type="match status" value="1"/>
</dbReference>
<dbReference type="SUPFAM" id="SSF53474">
    <property type="entry name" value="alpha/beta-Hydrolases"/>
    <property type="match status" value="1"/>
</dbReference>
<dbReference type="Proteomes" id="UP000625976">
    <property type="component" value="Unassembled WGS sequence"/>
</dbReference>
<dbReference type="EMBL" id="BMFQ01000002">
    <property type="protein sequence ID" value="GGG43624.1"/>
    <property type="molecule type" value="Genomic_DNA"/>
</dbReference>
<dbReference type="PANTHER" id="PTHR43039">
    <property type="entry name" value="ESTERASE-RELATED"/>
    <property type="match status" value="1"/>
</dbReference>
<sequence length="268" mass="30491">MQDIIKRNNITIKGKGEKTMLFAHGFGCDQNMWRFITSDFEENYKMVLFDYVGCGKSDLAAYNFERYSNLQGYAQDILEICSALELKEVIFVGHSVSSMIGLLAAIEQPNIFSSMIFIGPSARYVNDSDYIGGFSTEDLEGLLEVMDNNYIGWSNFFAPVVMKNEDKPELTKELEESFCSTDPVITRRFAEVTFFSDNRDDLPNLSQPCLILQCSEDSIASDEVGLYVHKQIQNSTFKKMKATGHCPQMSHPQETIELIQNFLKQQSY</sequence>
<dbReference type="InterPro" id="IPR029058">
    <property type="entry name" value="AB_hydrolase_fold"/>
</dbReference>